<dbReference type="EMBL" id="LSDG01000013">
    <property type="protein sequence ID" value="KXB67773.1"/>
    <property type="molecule type" value="Genomic_DNA"/>
</dbReference>
<evidence type="ECO:0000313" key="3">
    <source>
        <dbReference type="Proteomes" id="UP000070442"/>
    </source>
</evidence>
<dbReference type="STRING" id="755172.HMPREF1863_00435"/>
<evidence type="ECO:0000313" key="2">
    <source>
        <dbReference type="EMBL" id="KXB67773.1"/>
    </source>
</evidence>
<protein>
    <submittedName>
        <fullName evidence="2">Uncharacterized protein</fullName>
    </submittedName>
</protein>
<keyword evidence="3" id="KW-1185">Reference proteome</keyword>
<accession>A0A134AJ70</accession>
<organism evidence="2 3">
    <name type="scientific">Aedoeadaptatus coxii</name>
    <dbReference type="NCBI Taxonomy" id="755172"/>
    <lineage>
        <taxon>Bacteria</taxon>
        <taxon>Bacillati</taxon>
        <taxon>Bacillota</taxon>
        <taxon>Tissierellia</taxon>
        <taxon>Tissierellales</taxon>
        <taxon>Peptoniphilaceae</taxon>
        <taxon>Aedoeadaptatus</taxon>
    </lineage>
</organism>
<gene>
    <name evidence="2" type="ORF">HMPREF1863_00435</name>
</gene>
<dbReference type="Proteomes" id="UP000070442">
    <property type="component" value="Unassembled WGS sequence"/>
</dbReference>
<reference evidence="3" key="1">
    <citation type="submission" date="2016-01" db="EMBL/GenBank/DDBJ databases">
        <authorList>
            <person name="Mitreva M."/>
            <person name="Pepin K.H."/>
            <person name="Mihindukulasuriya K.A."/>
            <person name="Fulton R."/>
            <person name="Fronick C."/>
            <person name="O'Laughlin M."/>
            <person name="Miner T."/>
            <person name="Herter B."/>
            <person name="Rosa B.A."/>
            <person name="Cordes M."/>
            <person name="Tomlinson C."/>
            <person name="Wollam A."/>
            <person name="Palsikar V.B."/>
            <person name="Mardis E.R."/>
            <person name="Wilson R.K."/>
        </authorList>
    </citation>
    <scope>NUCLEOTIDE SEQUENCE [LARGE SCALE GENOMIC DNA]</scope>
    <source>
        <strain evidence="3">DNF00729</strain>
    </source>
</reference>
<dbReference type="PATRIC" id="fig|755172.3.peg.416"/>
<sequence>MIAFELVSYNLGTFAAGKREKAQRQRPRFPLPRAPHLPFRPAF</sequence>
<name>A0A134AJ70_9FIRM</name>
<comment type="caution">
    <text evidence="2">The sequence shown here is derived from an EMBL/GenBank/DDBJ whole genome shotgun (WGS) entry which is preliminary data.</text>
</comment>
<proteinExistence type="predicted"/>
<dbReference type="AlphaFoldDB" id="A0A134AJ70"/>
<evidence type="ECO:0000256" key="1">
    <source>
        <dbReference type="SAM" id="MobiDB-lite"/>
    </source>
</evidence>
<feature type="region of interest" description="Disordered" evidence="1">
    <location>
        <begin position="18"/>
        <end position="43"/>
    </location>
</feature>